<gene>
    <name evidence="2" type="ORF">IC235_19850</name>
</gene>
<evidence type="ECO:0000259" key="1">
    <source>
        <dbReference type="PROSITE" id="PS51186"/>
    </source>
</evidence>
<organism evidence="2 3">
    <name type="scientific">Hymenobacter montanus</name>
    <dbReference type="NCBI Taxonomy" id="2771359"/>
    <lineage>
        <taxon>Bacteria</taxon>
        <taxon>Pseudomonadati</taxon>
        <taxon>Bacteroidota</taxon>
        <taxon>Cytophagia</taxon>
        <taxon>Cytophagales</taxon>
        <taxon>Hymenobacteraceae</taxon>
        <taxon>Hymenobacter</taxon>
    </lineage>
</organism>
<feature type="domain" description="N-acetyltransferase" evidence="1">
    <location>
        <begin position="33"/>
        <end position="177"/>
    </location>
</feature>
<dbReference type="PANTHER" id="PTHR43792">
    <property type="entry name" value="GNAT FAMILY, PUTATIVE (AFU_ORTHOLOGUE AFUA_3G00765)-RELATED-RELATED"/>
    <property type="match status" value="1"/>
</dbReference>
<protein>
    <submittedName>
        <fullName evidence="2">GNAT family N-acetyltransferase</fullName>
    </submittedName>
</protein>
<dbReference type="Pfam" id="PF13302">
    <property type="entry name" value="Acetyltransf_3"/>
    <property type="match status" value="1"/>
</dbReference>
<dbReference type="GO" id="GO:0016747">
    <property type="term" value="F:acyltransferase activity, transferring groups other than amino-acyl groups"/>
    <property type="evidence" value="ECO:0007669"/>
    <property type="project" value="InterPro"/>
</dbReference>
<keyword evidence="3" id="KW-1185">Reference proteome</keyword>
<dbReference type="RefSeq" id="WP_191006955.1">
    <property type="nucleotide sequence ID" value="NZ_JACXAD010000029.1"/>
</dbReference>
<dbReference type="SUPFAM" id="SSF55729">
    <property type="entry name" value="Acyl-CoA N-acyltransferases (Nat)"/>
    <property type="match status" value="1"/>
</dbReference>
<reference evidence="2" key="1">
    <citation type="submission" date="2020-09" db="EMBL/GenBank/DDBJ databases">
        <authorList>
            <person name="Kim M.K."/>
        </authorList>
    </citation>
    <scope>NUCLEOTIDE SEQUENCE</scope>
    <source>
        <strain evidence="2">BT664</strain>
    </source>
</reference>
<dbReference type="InterPro" id="IPR000182">
    <property type="entry name" value="GNAT_dom"/>
</dbReference>
<dbReference type="EMBL" id="JACXAD010000029">
    <property type="protein sequence ID" value="MBD2770147.1"/>
    <property type="molecule type" value="Genomic_DNA"/>
</dbReference>
<accession>A0A927BHK9</accession>
<dbReference type="PANTHER" id="PTHR43792:SF13">
    <property type="entry name" value="ACETYLTRANSFERASE"/>
    <property type="match status" value="1"/>
</dbReference>
<sequence length="182" mass="19531">MIPLVTHTPRLMLLAASRALLTAELHKPQYFPVLLGAALPADWPPGQYDREAMHYFLEQLTDGGRTAAGWFGWYALHKATAEAPRTLIGAGGFMGPPDAAGVVEIGYSIAADWRGQGLAQELVAGLVQQAADTGMVRHLIAHTDADNLASQQVLLRNGFARGVPVSDGRLRFERPVEPTPAA</sequence>
<dbReference type="PROSITE" id="PS51186">
    <property type="entry name" value="GNAT"/>
    <property type="match status" value="1"/>
</dbReference>
<dbReference type="AlphaFoldDB" id="A0A927BHK9"/>
<dbReference type="InterPro" id="IPR051531">
    <property type="entry name" value="N-acetyltransferase"/>
</dbReference>
<evidence type="ECO:0000313" key="3">
    <source>
        <dbReference type="Proteomes" id="UP000612233"/>
    </source>
</evidence>
<dbReference type="Proteomes" id="UP000612233">
    <property type="component" value="Unassembled WGS sequence"/>
</dbReference>
<name>A0A927BHK9_9BACT</name>
<comment type="caution">
    <text evidence="2">The sequence shown here is derived from an EMBL/GenBank/DDBJ whole genome shotgun (WGS) entry which is preliminary data.</text>
</comment>
<dbReference type="InterPro" id="IPR016181">
    <property type="entry name" value="Acyl_CoA_acyltransferase"/>
</dbReference>
<dbReference type="CDD" id="cd04301">
    <property type="entry name" value="NAT_SF"/>
    <property type="match status" value="1"/>
</dbReference>
<proteinExistence type="predicted"/>
<evidence type="ECO:0000313" key="2">
    <source>
        <dbReference type="EMBL" id="MBD2770147.1"/>
    </source>
</evidence>
<dbReference type="Gene3D" id="3.40.630.30">
    <property type="match status" value="1"/>
</dbReference>